<protein>
    <submittedName>
        <fullName evidence="1">Uncharacterized protein</fullName>
    </submittedName>
</protein>
<reference evidence="1 2" key="1">
    <citation type="submission" date="2013-12" db="EMBL/GenBank/DDBJ databases">
        <authorList>
            <person name="Cubeta M."/>
            <person name="Pakala S."/>
            <person name="Fedorova N."/>
            <person name="Thomas E."/>
            <person name="Dean R."/>
            <person name="Jabaji S."/>
            <person name="Neate S."/>
            <person name="Toda T."/>
            <person name="Tavantzis S."/>
            <person name="Vilgalys R."/>
            <person name="Bharathan N."/>
            <person name="Pakala S."/>
            <person name="Losada L.S."/>
            <person name="Zafar N."/>
            <person name="Nierman W."/>
        </authorList>
    </citation>
    <scope>NUCLEOTIDE SEQUENCE [LARGE SCALE GENOMIC DNA]</scope>
    <source>
        <strain evidence="1 2">123E</strain>
    </source>
</reference>
<evidence type="ECO:0000313" key="2">
    <source>
        <dbReference type="Proteomes" id="UP000027456"/>
    </source>
</evidence>
<dbReference type="AlphaFoldDB" id="A0A074RIK3"/>
<organism evidence="1 2">
    <name type="scientific">Rhizoctonia solani 123E</name>
    <dbReference type="NCBI Taxonomy" id="1423351"/>
    <lineage>
        <taxon>Eukaryota</taxon>
        <taxon>Fungi</taxon>
        <taxon>Dikarya</taxon>
        <taxon>Basidiomycota</taxon>
        <taxon>Agaricomycotina</taxon>
        <taxon>Agaricomycetes</taxon>
        <taxon>Cantharellales</taxon>
        <taxon>Ceratobasidiaceae</taxon>
        <taxon>Rhizoctonia</taxon>
    </lineage>
</organism>
<evidence type="ECO:0000313" key="1">
    <source>
        <dbReference type="EMBL" id="KEP45210.1"/>
    </source>
</evidence>
<comment type="caution">
    <text evidence="1">The sequence shown here is derived from an EMBL/GenBank/DDBJ whole genome shotgun (WGS) entry which is preliminary data.</text>
</comment>
<sequence>MGAGVDISPKREIAFHCKQAWQIAHAIQPIDRAKLKSANWVIDIATTISLTRPDYSLLVRKEMHAHFIALLTGVSLSKAEHLISQGAQGGYAFDELFHTGIYGGFCLTLAANMLPLKVLYAQVDSMDKTLTAHKGDGKNAKELEPARVVCDMKKAEENFLNPLMDLTSEAIQQKWQIQIRGESRVRLPYAWDVHCWYDPELLLLPTSKVQTTGA</sequence>
<dbReference type="Proteomes" id="UP000027456">
    <property type="component" value="Unassembled WGS sequence"/>
</dbReference>
<accession>A0A074RIK3</accession>
<dbReference type="HOGENOM" id="CLU_1291747_0_0_1"/>
<keyword evidence="2" id="KW-1185">Reference proteome</keyword>
<name>A0A074RIK3_9AGAM</name>
<dbReference type="EMBL" id="AZST01002092">
    <property type="protein sequence ID" value="KEP45210.1"/>
    <property type="molecule type" value="Genomic_DNA"/>
</dbReference>
<proteinExistence type="predicted"/>
<dbReference type="STRING" id="1423351.A0A074RIK3"/>
<gene>
    <name evidence="1" type="ORF">V565_302180</name>
</gene>
<feature type="non-terminal residue" evidence="1">
    <location>
        <position position="214"/>
    </location>
</feature>